<evidence type="ECO:0000256" key="1">
    <source>
        <dbReference type="SAM" id="SignalP"/>
    </source>
</evidence>
<protein>
    <submittedName>
        <fullName evidence="2">Uncharacterized protein</fullName>
    </submittedName>
</protein>
<feature type="chain" id="PRO_5012126071" evidence="1">
    <location>
        <begin position="28"/>
        <end position="168"/>
    </location>
</feature>
<feature type="signal peptide" evidence="1">
    <location>
        <begin position="1"/>
        <end position="27"/>
    </location>
</feature>
<evidence type="ECO:0000313" key="2">
    <source>
        <dbReference type="EMBL" id="SBV94573.1"/>
    </source>
</evidence>
<dbReference type="EMBL" id="FLUN01000001">
    <property type="protein sequence ID" value="SBV94573.1"/>
    <property type="molecule type" value="Genomic_DNA"/>
</dbReference>
<proteinExistence type="predicted"/>
<gene>
    <name evidence="2" type="ORF">KL86CLO1_10532</name>
</gene>
<name>A0A212J559_9FIRM</name>
<sequence>MKLSKNLSITAAVLLVLGAFAATPALASVTDIWKDTDNNGAAITVQEMRVSPSKETLDSISITDEKGNPIKLDSLSVIPAAQNLNSISITDENGNPIKLDSLSITPDKNTFDTVSITDGNGSPIKLDSFSIAGEGAEYVSMKSLGYSDSDFEGKDSIVVHKEAWTQGK</sequence>
<reference evidence="2" key="1">
    <citation type="submission" date="2016-04" db="EMBL/GenBank/DDBJ databases">
        <authorList>
            <person name="Evans L.H."/>
            <person name="Alamgir A."/>
            <person name="Owens N."/>
            <person name="Weber N.D."/>
            <person name="Virtaneva K."/>
            <person name="Barbian K."/>
            <person name="Babar A."/>
            <person name="Rosenke K."/>
        </authorList>
    </citation>
    <scope>NUCLEOTIDE SEQUENCE</scope>
    <source>
        <strain evidence="2">86</strain>
    </source>
</reference>
<accession>A0A212J559</accession>
<organism evidence="2">
    <name type="scientific">uncultured Eubacteriales bacterium</name>
    <dbReference type="NCBI Taxonomy" id="172733"/>
    <lineage>
        <taxon>Bacteria</taxon>
        <taxon>Bacillati</taxon>
        <taxon>Bacillota</taxon>
        <taxon>Clostridia</taxon>
        <taxon>Eubacteriales</taxon>
        <taxon>environmental samples</taxon>
    </lineage>
</organism>
<keyword evidence="1" id="KW-0732">Signal</keyword>
<dbReference type="AlphaFoldDB" id="A0A212J559"/>